<feature type="transmembrane region" description="Helical" evidence="4">
    <location>
        <begin position="160"/>
        <end position="179"/>
    </location>
</feature>
<dbReference type="CDD" id="cd17352">
    <property type="entry name" value="MFS_MCT_SLC16"/>
    <property type="match status" value="1"/>
</dbReference>
<sequence length="497" mass="52866">MPIDPATAEDSCSKNQISSHGHDEFTSPESPPARSSHGQPGVMTSGGRDEKQSSPQSEHDTIPAPALEDANLTPAASESHLSFPDGGFQAWLVVLGSFCAQGAVFGLINTAAVFESYFKTHQLKDYTNSEIGCIFSLYLFLVFFVGVQAGPVFDRHGSRHLLFGGSLCVVASLMLLSISQTYYQIILTYSVLGGLGGAMLNAPAYGAIAHFFHLRRGLATGVATTAGGVGGIVFPLLLQFLLGDEEGVGFGWSCRILGFILLGLCTLANLLIRTRLPPLAVGPDDGDKKKRNSVWPDFSIFRDRRYALSALGIFFMEFGLFVPLTYIVSYATAHGLGTSDSFMVLSLLNAGSVFGRFLPGFLADKIGRFNVIILAISLCVATLLGLWLPAGSSKATIIAFCVLFGFASGSNLGLAPVCIGQFCAPQDYGRYFCTAQMLASFGTLASVPIGGALLERGHESTGWMGLILFSGLSYVVALGCYASARILAIGWHPLVKF</sequence>
<reference evidence="7" key="1">
    <citation type="submission" date="2018-12" db="EMBL/GenBank/DDBJ databases">
        <title>The complete genome of Metarhizium rileyi, a key fungal pathogen of Lepidoptera.</title>
        <authorList>
            <person name="Binneck E."/>
            <person name="Lastra C.C.L."/>
            <person name="Sosa-Gomez D.R."/>
        </authorList>
    </citation>
    <scope>NUCLEOTIDE SEQUENCE [LARGE SCALE GENOMIC DNA]</scope>
    <source>
        <strain evidence="7">Cep018-CH2</strain>
    </source>
</reference>
<evidence type="ECO:0000313" key="6">
    <source>
        <dbReference type="EMBL" id="TWU72063.1"/>
    </source>
</evidence>
<dbReference type="InterPro" id="IPR050327">
    <property type="entry name" value="Proton-linked_MCT"/>
</dbReference>
<evidence type="ECO:0000256" key="2">
    <source>
        <dbReference type="ARBA" id="ARBA00006727"/>
    </source>
</evidence>
<dbReference type="InterPro" id="IPR016435">
    <property type="entry name" value="DPH1/DPH2"/>
</dbReference>
<organism evidence="6 7">
    <name type="scientific">Metarhizium rileyi (strain RCEF 4871)</name>
    <name type="common">Nomuraea rileyi</name>
    <dbReference type="NCBI Taxonomy" id="1649241"/>
    <lineage>
        <taxon>Eukaryota</taxon>
        <taxon>Fungi</taxon>
        <taxon>Dikarya</taxon>
        <taxon>Ascomycota</taxon>
        <taxon>Pezizomycotina</taxon>
        <taxon>Sordariomycetes</taxon>
        <taxon>Hypocreomycetidae</taxon>
        <taxon>Hypocreales</taxon>
        <taxon>Clavicipitaceae</taxon>
        <taxon>Metarhizium</taxon>
    </lineage>
</organism>
<dbReference type="AlphaFoldDB" id="A0A5C6G854"/>
<accession>A0A5C6G854</accession>
<comment type="similarity">
    <text evidence="2">Belongs to the major facilitator superfamily. Monocarboxylate porter (TC 2.A.1.13) family.</text>
</comment>
<feature type="region of interest" description="Disordered" evidence="3">
    <location>
        <begin position="1"/>
        <end position="62"/>
    </location>
</feature>
<evidence type="ECO:0000256" key="3">
    <source>
        <dbReference type="SAM" id="MobiDB-lite"/>
    </source>
</evidence>
<dbReference type="InterPro" id="IPR036259">
    <property type="entry name" value="MFS_trans_sf"/>
</dbReference>
<dbReference type="EMBL" id="SBHS01000033">
    <property type="protein sequence ID" value="TWU72063.1"/>
    <property type="molecule type" value="Genomic_DNA"/>
</dbReference>
<feature type="transmembrane region" description="Helical" evidence="4">
    <location>
        <begin position="90"/>
        <end position="114"/>
    </location>
</feature>
<dbReference type="PANTHER" id="PTHR11360:SF177">
    <property type="entry name" value="RIBOFLAVIN TRANSPORTER MCH5"/>
    <property type="match status" value="1"/>
</dbReference>
<dbReference type="Pfam" id="PF07690">
    <property type="entry name" value="MFS_1"/>
    <property type="match status" value="1"/>
</dbReference>
<dbReference type="SFLD" id="SFLDS00032">
    <property type="entry name" value="Radical_SAM_3-amino-3-carboxyp"/>
    <property type="match status" value="1"/>
</dbReference>
<dbReference type="GO" id="GO:0016020">
    <property type="term" value="C:membrane"/>
    <property type="evidence" value="ECO:0007669"/>
    <property type="project" value="UniProtKB-SubCell"/>
</dbReference>
<feature type="domain" description="Major facilitator superfamily (MFS) profile" evidence="5">
    <location>
        <begin position="90"/>
        <end position="488"/>
    </location>
</feature>
<evidence type="ECO:0000313" key="7">
    <source>
        <dbReference type="Proteomes" id="UP000317257"/>
    </source>
</evidence>
<evidence type="ECO:0000256" key="1">
    <source>
        <dbReference type="ARBA" id="ARBA00004141"/>
    </source>
</evidence>
<dbReference type="SUPFAM" id="SSF103473">
    <property type="entry name" value="MFS general substrate transporter"/>
    <property type="match status" value="1"/>
</dbReference>
<comment type="caution">
    <text evidence="6">The sequence shown here is derived from an EMBL/GenBank/DDBJ whole genome shotgun (WGS) entry which is preliminary data.</text>
</comment>
<feature type="compositionally biased region" description="Basic and acidic residues" evidence="3">
    <location>
        <begin position="47"/>
        <end position="61"/>
    </location>
</feature>
<feature type="transmembrane region" description="Helical" evidence="4">
    <location>
        <begin position="466"/>
        <end position="488"/>
    </location>
</feature>
<feature type="transmembrane region" description="Helical" evidence="4">
    <location>
        <begin position="185"/>
        <end position="205"/>
    </location>
</feature>
<dbReference type="InterPro" id="IPR020846">
    <property type="entry name" value="MFS_dom"/>
</dbReference>
<gene>
    <name evidence="6" type="ORF">ED733_003200</name>
</gene>
<feature type="transmembrane region" description="Helical" evidence="4">
    <location>
        <begin position="134"/>
        <end position="153"/>
    </location>
</feature>
<dbReference type="GO" id="GO:0022857">
    <property type="term" value="F:transmembrane transporter activity"/>
    <property type="evidence" value="ECO:0007669"/>
    <property type="project" value="InterPro"/>
</dbReference>
<feature type="transmembrane region" description="Helical" evidence="4">
    <location>
        <begin position="371"/>
        <end position="390"/>
    </location>
</feature>
<proteinExistence type="inferred from homology"/>
<feature type="transmembrane region" description="Helical" evidence="4">
    <location>
        <begin position="306"/>
        <end position="329"/>
    </location>
</feature>
<dbReference type="PANTHER" id="PTHR11360">
    <property type="entry name" value="MONOCARBOXYLATE TRANSPORTER"/>
    <property type="match status" value="1"/>
</dbReference>
<feature type="transmembrane region" description="Helical" evidence="4">
    <location>
        <begin position="396"/>
        <end position="419"/>
    </location>
</feature>
<feature type="transmembrane region" description="Helical" evidence="4">
    <location>
        <begin position="217"/>
        <end position="238"/>
    </location>
</feature>
<evidence type="ECO:0000259" key="5">
    <source>
        <dbReference type="PROSITE" id="PS50850"/>
    </source>
</evidence>
<evidence type="ECO:0000256" key="4">
    <source>
        <dbReference type="SAM" id="Phobius"/>
    </source>
</evidence>
<name>A0A5C6G854_METRR</name>
<keyword evidence="4" id="KW-1133">Transmembrane helix</keyword>
<keyword evidence="4" id="KW-0472">Membrane</keyword>
<feature type="transmembrane region" description="Helical" evidence="4">
    <location>
        <begin position="250"/>
        <end position="272"/>
    </location>
</feature>
<dbReference type="PROSITE" id="PS50850">
    <property type="entry name" value="MFS"/>
    <property type="match status" value="1"/>
</dbReference>
<dbReference type="GO" id="GO:0090560">
    <property type="term" value="F:2-(3-amino-3-carboxypropyl)histidine synthase activity"/>
    <property type="evidence" value="ECO:0007669"/>
    <property type="project" value="InterPro"/>
</dbReference>
<dbReference type="Proteomes" id="UP000317257">
    <property type="component" value="Unassembled WGS sequence"/>
</dbReference>
<dbReference type="Gene3D" id="1.20.1250.20">
    <property type="entry name" value="MFS general substrate transporter like domains"/>
    <property type="match status" value="1"/>
</dbReference>
<dbReference type="GO" id="GO:0017183">
    <property type="term" value="P:protein histidyl modification to diphthamide"/>
    <property type="evidence" value="ECO:0007669"/>
    <property type="project" value="InterPro"/>
</dbReference>
<feature type="transmembrane region" description="Helical" evidence="4">
    <location>
        <begin position="431"/>
        <end position="454"/>
    </location>
</feature>
<dbReference type="InterPro" id="IPR011701">
    <property type="entry name" value="MFS"/>
</dbReference>
<comment type="subcellular location">
    <subcellularLocation>
        <location evidence="1">Membrane</location>
        <topology evidence="1">Multi-pass membrane protein</topology>
    </subcellularLocation>
</comment>
<keyword evidence="4" id="KW-0812">Transmembrane</keyword>
<protein>
    <recommendedName>
        <fullName evidence="5">Major facilitator superfamily (MFS) profile domain-containing protein</fullName>
    </recommendedName>
</protein>